<keyword evidence="7" id="KW-1185">Reference proteome</keyword>
<dbReference type="EMBL" id="JADNYJ010000013">
    <property type="protein sequence ID" value="KAF8907888.1"/>
    <property type="molecule type" value="Genomic_DNA"/>
</dbReference>
<dbReference type="PRINTS" id="PR00320">
    <property type="entry name" value="GPROTEINBRPT"/>
</dbReference>
<dbReference type="PANTHER" id="PTHR22847:SF637">
    <property type="entry name" value="WD REPEAT DOMAIN 5B"/>
    <property type="match status" value="1"/>
</dbReference>
<dbReference type="GO" id="GO:1990234">
    <property type="term" value="C:transferase complex"/>
    <property type="evidence" value="ECO:0007669"/>
    <property type="project" value="UniProtKB-ARBA"/>
</dbReference>
<feature type="repeat" description="WD" evidence="3">
    <location>
        <begin position="731"/>
        <end position="772"/>
    </location>
</feature>
<evidence type="ECO:0000313" key="7">
    <source>
        <dbReference type="Proteomes" id="UP000724874"/>
    </source>
</evidence>
<dbReference type="AlphaFoldDB" id="A0A9P5NXJ6"/>
<name>A0A9P5NXJ6_GYMJU</name>
<feature type="repeat" description="WD" evidence="3">
    <location>
        <begin position="645"/>
        <end position="686"/>
    </location>
</feature>
<dbReference type="InterPro" id="IPR018712">
    <property type="entry name" value="Tle1-like_cat"/>
</dbReference>
<keyword evidence="1 3" id="KW-0853">WD repeat</keyword>
<dbReference type="PROSITE" id="PS50294">
    <property type="entry name" value="WD_REPEATS_REGION"/>
    <property type="match status" value="5"/>
</dbReference>
<dbReference type="OrthoDB" id="3162439at2759"/>
<dbReference type="SMART" id="SM00320">
    <property type="entry name" value="WD40"/>
    <property type="match status" value="6"/>
</dbReference>
<dbReference type="PROSITE" id="PS50082">
    <property type="entry name" value="WD_REPEATS_2"/>
    <property type="match status" value="5"/>
</dbReference>
<accession>A0A9P5NXJ6</accession>
<dbReference type="Gene3D" id="2.130.10.10">
    <property type="entry name" value="YVTN repeat-like/Quinoprotein amine dehydrogenase"/>
    <property type="match status" value="2"/>
</dbReference>
<feature type="repeat" description="WD" evidence="3">
    <location>
        <begin position="817"/>
        <end position="856"/>
    </location>
</feature>
<gene>
    <name evidence="6" type="ORF">CPB84DRAFT_1767816</name>
</gene>
<evidence type="ECO:0000256" key="4">
    <source>
        <dbReference type="SAM" id="MobiDB-lite"/>
    </source>
</evidence>
<dbReference type="SUPFAM" id="SSF50998">
    <property type="entry name" value="Quinoprotein alcohol dehydrogenase-like"/>
    <property type="match status" value="1"/>
</dbReference>
<evidence type="ECO:0000259" key="5">
    <source>
        <dbReference type="Pfam" id="PF09994"/>
    </source>
</evidence>
<dbReference type="InterPro" id="IPR001680">
    <property type="entry name" value="WD40_rpt"/>
</dbReference>
<reference evidence="6" key="1">
    <citation type="submission" date="2020-11" db="EMBL/GenBank/DDBJ databases">
        <authorList>
            <consortium name="DOE Joint Genome Institute"/>
            <person name="Ahrendt S."/>
            <person name="Riley R."/>
            <person name="Andreopoulos W."/>
            <person name="LaButti K."/>
            <person name="Pangilinan J."/>
            <person name="Ruiz-duenas F.J."/>
            <person name="Barrasa J.M."/>
            <person name="Sanchez-Garcia M."/>
            <person name="Camarero S."/>
            <person name="Miyauchi S."/>
            <person name="Serrano A."/>
            <person name="Linde D."/>
            <person name="Babiker R."/>
            <person name="Drula E."/>
            <person name="Ayuso-Fernandez I."/>
            <person name="Pacheco R."/>
            <person name="Padilla G."/>
            <person name="Ferreira P."/>
            <person name="Barriuso J."/>
            <person name="Kellner H."/>
            <person name="Castanera R."/>
            <person name="Alfaro M."/>
            <person name="Ramirez L."/>
            <person name="Pisabarro A.G."/>
            <person name="Kuo A."/>
            <person name="Tritt A."/>
            <person name="Lipzen A."/>
            <person name="He G."/>
            <person name="Yan M."/>
            <person name="Ng V."/>
            <person name="Cullen D."/>
            <person name="Martin F."/>
            <person name="Rosso M.-N."/>
            <person name="Henrissat B."/>
            <person name="Hibbett D."/>
            <person name="Martinez A.T."/>
            <person name="Grigoriev I.V."/>
        </authorList>
    </citation>
    <scope>NUCLEOTIDE SEQUENCE</scope>
    <source>
        <strain evidence="6">AH 44721</strain>
    </source>
</reference>
<evidence type="ECO:0000256" key="2">
    <source>
        <dbReference type="ARBA" id="ARBA00022737"/>
    </source>
</evidence>
<feature type="compositionally biased region" description="Polar residues" evidence="4">
    <location>
        <begin position="28"/>
        <end position="47"/>
    </location>
</feature>
<dbReference type="InterPro" id="IPR015943">
    <property type="entry name" value="WD40/YVTN_repeat-like_dom_sf"/>
</dbReference>
<dbReference type="PANTHER" id="PTHR22847">
    <property type="entry name" value="WD40 REPEAT PROTEIN"/>
    <property type="match status" value="1"/>
</dbReference>
<dbReference type="Pfam" id="PF00400">
    <property type="entry name" value="WD40"/>
    <property type="match status" value="5"/>
</dbReference>
<keyword evidence="2" id="KW-0677">Repeat</keyword>
<dbReference type="InterPro" id="IPR011047">
    <property type="entry name" value="Quinoprotein_ADH-like_sf"/>
</dbReference>
<dbReference type="InterPro" id="IPR020472">
    <property type="entry name" value="WD40_PAC1"/>
</dbReference>
<comment type="caution">
    <text evidence="6">The sequence shown here is derived from an EMBL/GenBank/DDBJ whole genome shotgun (WGS) entry which is preliminary data.</text>
</comment>
<evidence type="ECO:0000256" key="3">
    <source>
        <dbReference type="PROSITE-ProRule" id="PRU00221"/>
    </source>
</evidence>
<dbReference type="CDD" id="cd00200">
    <property type="entry name" value="WD40"/>
    <property type="match status" value="1"/>
</dbReference>
<feature type="domain" description="T6SS Phospholipase effector Tle1-like catalytic" evidence="5">
    <location>
        <begin position="57"/>
        <end position="348"/>
    </location>
</feature>
<evidence type="ECO:0000256" key="1">
    <source>
        <dbReference type="ARBA" id="ARBA00022574"/>
    </source>
</evidence>
<dbReference type="Proteomes" id="UP000724874">
    <property type="component" value="Unassembled WGS sequence"/>
</dbReference>
<feature type="region of interest" description="Disordered" evidence="4">
    <location>
        <begin position="27"/>
        <end position="47"/>
    </location>
</feature>
<proteinExistence type="predicted"/>
<dbReference type="PROSITE" id="PS00678">
    <property type="entry name" value="WD_REPEATS_1"/>
    <property type="match status" value="4"/>
</dbReference>
<dbReference type="Pfam" id="PF09994">
    <property type="entry name" value="T6SS_Tle1-like_cat"/>
    <property type="match status" value="1"/>
</dbReference>
<organism evidence="6 7">
    <name type="scientific">Gymnopilus junonius</name>
    <name type="common">Spectacular rustgill mushroom</name>
    <name type="synonym">Gymnopilus spectabilis subsp. junonius</name>
    <dbReference type="NCBI Taxonomy" id="109634"/>
    <lineage>
        <taxon>Eukaryota</taxon>
        <taxon>Fungi</taxon>
        <taxon>Dikarya</taxon>
        <taxon>Basidiomycota</taxon>
        <taxon>Agaricomycotina</taxon>
        <taxon>Agaricomycetes</taxon>
        <taxon>Agaricomycetidae</taxon>
        <taxon>Agaricales</taxon>
        <taxon>Agaricineae</taxon>
        <taxon>Hymenogastraceae</taxon>
        <taxon>Gymnopilus</taxon>
    </lineage>
</organism>
<protein>
    <submittedName>
        <fullName evidence="6">Quinon protein alcohol dehydrogenase-like superfamily</fullName>
    </submittedName>
</protein>
<feature type="repeat" description="WD" evidence="3">
    <location>
        <begin position="687"/>
        <end position="728"/>
    </location>
</feature>
<sequence length="856" mass="96222">MAENTFLSCGEYNDAAGSSITLVEDRPQISNSESSNSDQPGVPRNLTTSCGHSMSGRNLVVCIDGTSNQFGEQNTNVIELYNLILKEEEHNQRTWYNSGIGTYARPSWKSLKFYKQVLYHKIDLAIAWNFEQTILSAYRWLSDNYRKGDCIFLFGMSVGLIYKGNELQIPFAYELYADLKSDKVSTTQVGSQKEMSMAERFKSAFCHKDVKVHFVGAWDTVSSIGLVRGKHMLPRTVDGMTHVCYFRHALALDERRVKFLPEYAWEDPAKDPAGREPLDTDDISSSENKEFEMACMGKDGGVASPDKTVPLKKRPHTLEVWFAGTHSDMGNVYNTALDRSRPPLRWMVFEAGAVGLRTSPFERELALEEQIEIKESLTWAWRPFELLPFKRLTFTRKKGIKQHTTSRKIRQGQKIHSSLLVGKTNVPYIPKARPFDDNVLFWKNLPREWLELDLYEYAEDLLRRFATDASKTLHAYETLRQIAISSDGQQALYEKVADVLSSGTLALEARYRLLRFSLDTFNKHQLILKPSINIRPFIMDFQLVAKEFLVSLTDPLISVLSVPKANLRSIGIIPHSDHIYSTWYDNDVRTLDAKTGKQLSVMREPIKDARYSPDGKYIALVLGTLKNKSITIRKMETGKPIGRPFGQDKGMFSSIAFSPDGRLLASTLNDSGIRLWDVESQQQFGNVLKTSASVNCIAFSPNGRYLVAGLGNCDVQIWDVEHGKQMPGIALSGHTDRVLSAKFSSDGRYLVSGSLDGTIRIWDAVKGTSVREPLRGHAMGVRDAMFSPDGKYVISASMDRTVQVWDATTGKQMGQPLKGHKGWVRSVAFSHDGAYLMSGSDDGTIRIWDAKAVAPV</sequence>
<feature type="repeat" description="WD" evidence="3">
    <location>
        <begin position="774"/>
        <end position="815"/>
    </location>
</feature>
<evidence type="ECO:0000313" key="6">
    <source>
        <dbReference type="EMBL" id="KAF8907888.1"/>
    </source>
</evidence>
<dbReference type="InterPro" id="IPR019775">
    <property type="entry name" value="WD40_repeat_CS"/>
</dbReference>